<dbReference type="InterPro" id="IPR011049">
    <property type="entry name" value="Serralysin-like_metalloprot_C"/>
</dbReference>
<accession>A0A6J4S5G6</accession>
<dbReference type="SUPFAM" id="SSF51120">
    <property type="entry name" value="beta-Roll"/>
    <property type="match status" value="1"/>
</dbReference>
<dbReference type="PANTHER" id="PTHR38340">
    <property type="entry name" value="S-LAYER PROTEIN"/>
    <property type="match status" value="1"/>
</dbReference>
<evidence type="ECO:0000256" key="2">
    <source>
        <dbReference type="ARBA" id="ARBA00022525"/>
    </source>
</evidence>
<comment type="subcellular location">
    <subcellularLocation>
        <location evidence="1">Secreted</location>
    </subcellularLocation>
</comment>
<dbReference type="EMBL" id="CADCVO010000264">
    <property type="protein sequence ID" value="CAA9490009.1"/>
    <property type="molecule type" value="Genomic_DNA"/>
</dbReference>
<feature type="signal peptide" evidence="4">
    <location>
        <begin position="1"/>
        <end position="29"/>
    </location>
</feature>
<dbReference type="InterPro" id="IPR018511">
    <property type="entry name" value="Hemolysin-typ_Ca-bd_CS"/>
</dbReference>
<dbReference type="InterPro" id="IPR050557">
    <property type="entry name" value="RTX_toxin/Mannuronan_C5-epim"/>
</dbReference>
<feature type="region of interest" description="Disordered" evidence="3">
    <location>
        <begin position="360"/>
        <end position="382"/>
    </location>
</feature>
<keyword evidence="5" id="KW-0378">Hydrolase</keyword>
<dbReference type="AlphaFoldDB" id="A0A6J4S5G6"/>
<keyword evidence="2" id="KW-0964">Secreted</keyword>
<proteinExistence type="predicted"/>
<gene>
    <name evidence="5" type="ORF">AVDCRST_MAG13-1687</name>
</gene>
<dbReference type="GO" id="GO:0004035">
    <property type="term" value="F:alkaline phosphatase activity"/>
    <property type="evidence" value="ECO:0007669"/>
    <property type="project" value="UniProtKB-EC"/>
</dbReference>
<name>A0A6J4S5G6_9ACTN</name>
<dbReference type="InterPro" id="IPR001343">
    <property type="entry name" value="Hemolysn_Ca-bd"/>
</dbReference>
<protein>
    <submittedName>
        <fullName evidence="5">Alkaline phosphatase</fullName>
        <ecNumber evidence="5">3.1.3.1</ecNumber>
    </submittedName>
</protein>
<dbReference type="Pfam" id="PF00353">
    <property type="entry name" value="HemolysinCabind"/>
    <property type="match status" value="2"/>
</dbReference>
<evidence type="ECO:0000313" key="5">
    <source>
        <dbReference type="EMBL" id="CAA9490009.1"/>
    </source>
</evidence>
<reference evidence="5" key="1">
    <citation type="submission" date="2020-02" db="EMBL/GenBank/DDBJ databases">
        <authorList>
            <person name="Meier V. D."/>
        </authorList>
    </citation>
    <scope>NUCLEOTIDE SEQUENCE</scope>
    <source>
        <strain evidence="5">AVDCRST_MAG13</strain>
    </source>
</reference>
<sequence>MRPRTVFRTFMAAVVGVMWLGVAVPTATGATITSAGTTLTYTAAPGETNSLSFFRNTFESACEGLGTPCLEVSDTVPITAPACRVAEGGEKATCRLPQSVVVNLGDGDDGYFAGWDGPSTIDMGLGTDVAEGGSGGDLIRGGPGNDIIKGFAGDDTLDGGPGDDRLEGIAGASGSSTEGTDTYIGGGGVDSVTYETRGDPLTISQDGVANDGAPGEGDNVDPSILTVHGGGSDDTITGSPGRNIVSGLGGNDRLHGLAGDDQLEGGLGNDELTGADGQDVLGGGDGDDVIDGGPGVDRFWGDELTACISGLCASGQDRILARDGAAEAINCGPGTDSAVVDAIDEVFSSVGPSDRCETVDRAGAAPAPGVPAPGPGTGTPGTQVLRVTVQRVSLDRRGRFVLRLSAPAAGIVTATASTRVTRRGRRRTISLGRASTIARRAGVVTLRLSPSRRSRAALRGLRRIRVSARVTFRPATGEAATVSRRTVTVRRPSR</sequence>
<organism evidence="5">
    <name type="scientific">uncultured Solirubrobacteraceae bacterium</name>
    <dbReference type="NCBI Taxonomy" id="1162706"/>
    <lineage>
        <taxon>Bacteria</taxon>
        <taxon>Bacillati</taxon>
        <taxon>Actinomycetota</taxon>
        <taxon>Thermoleophilia</taxon>
        <taxon>Solirubrobacterales</taxon>
        <taxon>Solirubrobacteraceae</taxon>
        <taxon>environmental samples</taxon>
    </lineage>
</organism>
<feature type="chain" id="PRO_5027122775" evidence="4">
    <location>
        <begin position="30"/>
        <end position="494"/>
    </location>
</feature>
<dbReference type="GO" id="GO:0005509">
    <property type="term" value="F:calcium ion binding"/>
    <property type="evidence" value="ECO:0007669"/>
    <property type="project" value="InterPro"/>
</dbReference>
<dbReference type="EC" id="3.1.3.1" evidence="5"/>
<evidence type="ECO:0000256" key="4">
    <source>
        <dbReference type="SAM" id="SignalP"/>
    </source>
</evidence>
<dbReference type="PANTHER" id="PTHR38340:SF1">
    <property type="entry name" value="S-LAYER PROTEIN"/>
    <property type="match status" value="1"/>
</dbReference>
<dbReference type="PROSITE" id="PS00330">
    <property type="entry name" value="HEMOLYSIN_CALCIUM"/>
    <property type="match status" value="3"/>
</dbReference>
<evidence type="ECO:0000256" key="3">
    <source>
        <dbReference type="SAM" id="MobiDB-lite"/>
    </source>
</evidence>
<dbReference type="Gene3D" id="2.150.10.10">
    <property type="entry name" value="Serralysin-like metalloprotease, C-terminal"/>
    <property type="match status" value="3"/>
</dbReference>
<dbReference type="GO" id="GO:0005576">
    <property type="term" value="C:extracellular region"/>
    <property type="evidence" value="ECO:0007669"/>
    <property type="project" value="UniProtKB-SubCell"/>
</dbReference>
<keyword evidence="4" id="KW-0732">Signal</keyword>
<dbReference type="PRINTS" id="PR00313">
    <property type="entry name" value="CABNDNGRPT"/>
</dbReference>
<evidence type="ECO:0000256" key="1">
    <source>
        <dbReference type="ARBA" id="ARBA00004613"/>
    </source>
</evidence>